<proteinExistence type="inferred from homology"/>
<dbReference type="InterPro" id="IPR008944">
    <property type="entry name" value="Phage_T4_Gp59"/>
</dbReference>
<gene>
    <name evidence="2" type="ORF">METZ01_LOCUS433906</name>
</gene>
<reference evidence="2" key="1">
    <citation type="submission" date="2018-05" db="EMBL/GenBank/DDBJ databases">
        <authorList>
            <person name="Lanie J.A."/>
            <person name="Ng W.-L."/>
            <person name="Kazmierczak K.M."/>
            <person name="Andrzejewski T.M."/>
            <person name="Davidsen T.M."/>
            <person name="Wayne K.J."/>
            <person name="Tettelin H."/>
            <person name="Glass J.I."/>
            <person name="Rusch D."/>
            <person name="Podicherti R."/>
            <person name="Tsui H.-C.T."/>
            <person name="Winkler M.E."/>
        </authorList>
    </citation>
    <scope>NUCLEOTIDE SEQUENCE</scope>
</reference>
<evidence type="ECO:0000313" key="2">
    <source>
        <dbReference type="EMBL" id="SVD81052.1"/>
    </source>
</evidence>
<organism evidence="2">
    <name type="scientific">marine metagenome</name>
    <dbReference type="NCBI Taxonomy" id="408172"/>
    <lineage>
        <taxon>unclassified sequences</taxon>
        <taxon>metagenomes</taxon>
        <taxon>ecological metagenomes</taxon>
    </lineage>
</organism>
<protein>
    <recommendedName>
        <fullName evidence="1">Bacteriophage T4 Gp59 helicase assembly protein N-terminal domain-containing protein</fullName>
    </recommendedName>
</protein>
<dbReference type="InterPro" id="IPR037082">
    <property type="entry name" value="Phage_T4_Gp59_C_sf"/>
</dbReference>
<feature type="domain" description="Bacteriophage T4 Gp59 helicase assembly protein N-terminal" evidence="1">
    <location>
        <begin position="5"/>
        <end position="87"/>
    </location>
</feature>
<dbReference type="InterPro" id="IPR023197">
    <property type="entry name" value="Phage_T4_Gp59_dom_sf"/>
</dbReference>
<accession>A0A382YCM9</accession>
<dbReference type="Gene3D" id="1.10.8.60">
    <property type="match status" value="1"/>
</dbReference>
<dbReference type="EMBL" id="UINC01174766">
    <property type="protein sequence ID" value="SVD81052.1"/>
    <property type="molecule type" value="Genomic_DNA"/>
</dbReference>
<dbReference type="InterPro" id="IPR015085">
    <property type="entry name" value="Phage_T4_Gp59_N"/>
</dbReference>
<dbReference type="Gene3D" id="1.10.220.50">
    <property type="entry name" value="Bacteriophage T4, Gp59, helicase assembly protein, C-terminal domain"/>
    <property type="match status" value="1"/>
</dbReference>
<sequence length="193" mass="23413">MEPVDVYLMYCALKAHFGKGQYDYHKYHGKTKITRASFYKRKDRYFFTKIAKKFKTHKEAEGYLVSNFIKDRRGYIVNFNDENYDTWKLRRQGFFEMFPVEMYPFVENFEPIFKVTDMQHPTLMKEYLGGRVSLESLIILDVLVEYSLEWDKKLHGDIVWESLRKLMKDYKGFLTIDPKRYRMKLLNLIEESN</sequence>
<dbReference type="AlphaFoldDB" id="A0A382YCM9"/>
<evidence type="ECO:0000259" key="1">
    <source>
        <dbReference type="Pfam" id="PF08993"/>
    </source>
</evidence>
<dbReference type="Pfam" id="PF08993">
    <property type="entry name" value="T4_Gp59_N"/>
    <property type="match status" value="1"/>
</dbReference>
<dbReference type="HAMAP" id="MF_04156">
    <property type="entry name" value="HELIC_LOADER_T4"/>
    <property type="match status" value="1"/>
</dbReference>
<dbReference type="SUPFAM" id="SSF48493">
    <property type="entry name" value="gene 59 helicase assembly protein"/>
    <property type="match status" value="1"/>
</dbReference>
<name>A0A382YCM9_9ZZZZ</name>